<organism evidence="4 5">
    <name type="scientific">Robertmurraya beringensis</name>
    <dbReference type="NCBI Taxonomy" id="641660"/>
    <lineage>
        <taxon>Bacteria</taxon>
        <taxon>Bacillati</taxon>
        <taxon>Bacillota</taxon>
        <taxon>Bacilli</taxon>
        <taxon>Bacillales</taxon>
        <taxon>Bacillaceae</taxon>
        <taxon>Robertmurraya</taxon>
    </lineage>
</organism>
<sequence>MTSKKKTTMRLLKEKGFTLIELLVTMVILGIIAMIAVPSVVELLEKAKVEVCLANRLELRNNYLTYIQLEGIQDSLVVFNEYFNNYGDEICPEHGVVIYKDGEVLCSIHSESGEENEDVPFL</sequence>
<evidence type="ECO:0000256" key="2">
    <source>
        <dbReference type="ARBA" id="ARBA00023287"/>
    </source>
</evidence>
<feature type="transmembrane region" description="Helical" evidence="3">
    <location>
        <begin position="20"/>
        <end position="41"/>
    </location>
</feature>
<comment type="caution">
    <text evidence="4">The sequence shown here is derived from an EMBL/GenBank/DDBJ whole genome shotgun (WGS) entry which is preliminary data.</text>
</comment>
<dbReference type="SUPFAM" id="SSF54523">
    <property type="entry name" value="Pili subunits"/>
    <property type="match status" value="1"/>
</dbReference>
<evidence type="ECO:0000256" key="3">
    <source>
        <dbReference type="SAM" id="Phobius"/>
    </source>
</evidence>
<protein>
    <submittedName>
        <fullName evidence="4">Type II secretion system protein</fullName>
    </submittedName>
</protein>
<dbReference type="RefSeq" id="WP_340905792.1">
    <property type="nucleotide sequence ID" value="NZ_JBHLUU010000032.1"/>
</dbReference>
<proteinExistence type="predicted"/>
<name>A0ABV6KQY6_9BACI</name>
<dbReference type="PROSITE" id="PS00409">
    <property type="entry name" value="PROKAR_NTER_METHYL"/>
    <property type="match status" value="1"/>
</dbReference>
<dbReference type="EMBL" id="JBHLUU010000032">
    <property type="protein sequence ID" value="MFC0475747.1"/>
    <property type="molecule type" value="Genomic_DNA"/>
</dbReference>
<keyword evidence="3" id="KW-0812">Transmembrane</keyword>
<dbReference type="Pfam" id="PF07963">
    <property type="entry name" value="N_methyl"/>
    <property type="match status" value="1"/>
</dbReference>
<keyword evidence="5" id="KW-1185">Reference proteome</keyword>
<dbReference type="NCBIfam" id="TIGR02532">
    <property type="entry name" value="IV_pilin_GFxxxE"/>
    <property type="match status" value="1"/>
</dbReference>
<keyword evidence="3" id="KW-1133">Transmembrane helix</keyword>
<evidence type="ECO:0000256" key="1">
    <source>
        <dbReference type="ARBA" id="ARBA00004241"/>
    </source>
</evidence>
<dbReference type="Proteomes" id="UP001589738">
    <property type="component" value="Unassembled WGS sequence"/>
</dbReference>
<comment type="subcellular location">
    <subcellularLocation>
        <location evidence="1">Cell surface</location>
    </subcellularLocation>
</comment>
<dbReference type="Gene3D" id="3.30.700.10">
    <property type="entry name" value="Glycoprotein, Type 4 Pilin"/>
    <property type="match status" value="1"/>
</dbReference>
<reference evidence="4 5" key="1">
    <citation type="submission" date="2024-09" db="EMBL/GenBank/DDBJ databases">
        <authorList>
            <person name="Sun Q."/>
            <person name="Mori K."/>
        </authorList>
    </citation>
    <scope>NUCLEOTIDE SEQUENCE [LARGE SCALE GENOMIC DNA]</scope>
    <source>
        <strain evidence="4 5">CGMCC 1.9126</strain>
    </source>
</reference>
<dbReference type="InterPro" id="IPR045584">
    <property type="entry name" value="Pilin-like"/>
</dbReference>
<evidence type="ECO:0000313" key="5">
    <source>
        <dbReference type="Proteomes" id="UP001589738"/>
    </source>
</evidence>
<gene>
    <name evidence="4" type="ORF">ACFFHF_10885</name>
</gene>
<accession>A0ABV6KQY6</accession>
<keyword evidence="3" id="KW-0472">Membrane</keyword>
<keyword evidence="2" id="KW-0178">Competence</keyword>
<evidence type="ECO:0000313" key="4">
    <source>
        <dbReference type="EMBL" id="MFC0475747.1"/>
    </source>
</evidence>
<dbReference type="InterPro" id="IPR012902">
    <property type="entry name" value="N_methyl_site"/>
</dbReference>